<proteinExistence type="predicted"/>
<reference evidence="1 2" key="1">
    <citation type="submission" date="2009-09" db="EMBL/GenBank/DDBJ databases">
        <authorList>
            <person name="Weinstock G."/>
            <person name="Sodergren E."/>
            <person name="Clifton S."/>
            <person name="Fulton L."/>
            <person name="Fulton B."/>
            <person name="Courtney L."/>
            <person name="Fronick C."/>
            <person name="Harrison M."/>
            <person name="Strong C."/>
            <person name="Farmer C."/>
            <person name="Delahaunty K."/>
            <person name="Markovic C."/>
            <person name="Hall O."/>
            <person name="Minx P."/>
            <person name="Tomlinson C."/>
            <person name="Mitreva M."/>
            <person name="Nelson J."/>
            <person name="Hou S."/>
            <person name="Wollam A."/>
            <person name="Pepin K.H."/>
            <person name="Johnson M."/>
            <person name="Bhonagiri V."/>
            <person name="Nash W.E."/>
            <person name="Warren W."/>
            <person name="Chinwalla A."/>
            <person name="Mardis E.R."/>
            <person name="Wilson R.K."/>
        </authorList>
    </citation>
    <scope>NUCLEOTIDE SEQUENCE [LARGE SCALE GENOMIC DNA]</scope>
    <source>
        <strain evidence="1 2">F0254</strain>
    </source>
</reference>
<organism evidence="1 2">
    <name type="scientific">Leptotrichia hofstadii F0254</name>
    <dbReference type="NCBI Taxonomy" id="634994"/>
    <lineage>
        <taxon>Bacteria</taxon>
        <taxon>Fusobacteriati</taxon>
        <taxon>Fusobacteriota</taxon>
        <taxon>Fusobacteriia</taxon>
        <taxon>Fusobacteriales</taxon>
        <taxon>Leptotrichiaceae</taxon>
        <taxon>Leptotrichia</taxon>
    </lineage>
</organism>
<comment type="caution">
    <text evidence="1">The sequence shown here is derived from an EMBL/GenBank/DDBJ whole genome shotgun (WGS) entry which is preliminary data.</text>
</comment>
<dbReference type="AlphaFoldDB" id="C9MWI4"/>
<dbReference type="eggNOG" id="ENOG502ZA5X">
    <property type="taxonomic scope" value="Bacteria"/>
</dbReference>
<dbReference type="Proteomes" id="UP000006233">
    <property type="component" value="Unassembled WGS sequence"/>
</dbReference>
<name>C9MWI4_9FUSO</name>
<dbReference type="RefSeq" id="WP_006804242.1">
    <property type="nucleotide sequence ID" value="NZ_GG700632.1"/>
</dbReference>
<evidence type="ECO:0000313" key="1">
    <source>
        <dbReference type="EMBL" id="EEX74850.1"/>
    </source>
</evidence>
<accession>C9MWI4</accession>
<gene>
    <name evidence="1" type="ORF">GCWU000323_00905</name>
</gene>
<dbReference type="STRING" id="634994.GCWU000323_00905"/>
<dbReference type="HOGENOM" id="CLU_1394840_0_0_0"/>
<evidence type="ECO:0000313" key="2">
    <source>
        <dbReference type="Proteomes" id="UP000006233"/>
    </source>
</evidence>
<protein>
    <submittedName>
        <fullName evidence="1">Uncharacterized protein</fullName>
    </submittedName>
</protein>
<dbReference type="EMBL" id="ACVB02000008">
    <property type="protein sequence ID" value="EEX74850.1"/>
    <property type="molecule type" value="Genomic_DNA"/>
</dbReference>
<sequence length="195" mass="22836">MRIKIKYLFILIIFVLIVTKCKSSSHEYYLSNPTNSEIKLVLDSKEYKLKPQTFEKVKLKTGKHNLKTHKGENVNFIVYYDSTGGIINPARESYLIFSEVYGSLTTNTGAMLRESELKIGKLGFEVVADVTNRLIIDKNLYKWDYNLGEKLPESVVVSKMEKHDSKKKIFTRKEFVEYIEEVSKENCQRERERLY</sequence>